<evidence type="ECO:0000259" key="11">
    <source>
        <dbReference type="Pfam" id="PF01694"/>
    </source>
</evidence>
<evidence type="ECO:0000256" key="5">
    <source>
        <dbReference type="ARBA" id="ARBA00022670"/>
    </source>
</evidence>
<feature type="transmembrane region" description="Helical" evidence="10">
    <location>
        <begin position="186"/>
        <end position="207"/>
    </location>
</feature>
<feature type="transmembrane region" description="Helical" evidence="10">
    <location>
        <begin position="21"/>
        <end position="38"/>
    </location>
</feature>
<evidence type="ECO:0000256" key="9">
    <source>
        <dbReference type="ARBA" id="ARBA00023136"/>
    </source>
</evidence>
<feature type="domain" description="Peptidase S54 rhomboid" evidence="11">
    <location>
        <begin position="61"/>
        <end position="203"/>
    </location>
</feature>
<keyword evidence="13" id="KW-1185">Reference proteome</keyword>
<sequence>MAYISIPSFSPQRLRSFILRLPLFTRACIVIITVFWILELQTVWSVEQWGSLTPKKIGLHSMYRLNTFPFIHLNFFHAFFDVLALTPLLERFESEHGTLNTFAMFVGPLTTLPAALYIFTEMLVLRQNTPILGASIWIFLLLSSEAIKAYRSNPYFIIITYSIPTWITPLVIAVVTSILIPGASLLGHLCACAVGYAFGLGYLKILAPPDKILRWIEAKLNLLGRLPHYVSIDQKTYGRYGVLPSNVTSSSGVAGPPADHAVAMGWLGTGGGGQRLGP</sequence>
<evidence type="ECO:0000256" key="8">
    <source>
        <dbReference type="ARBA" id="ARBA00022989"/>
    </source>
</evidence>
<comment type="similarity">
    <text evidence="3">Belongs to the peptidase S54 family.</text>
</comment>
<dbReference type="EMBL" id="JAACFV010000050">
    <property type="protein sequence ID" value="KAF7508695.1"/>
    <property type="molecule type" value="Genomic_DNA"/>
</dbReference>
<dbReference type="Gene3D" id="1.20.1540.10">
    <property type="entry name" value="Rhomboid-like"/>
    <property type="match status" value="1"/>
</dbReference>
<reference evidence="12" key="1">
    <citation type="submission" date="2020-02" db="EMBL/GenBank/DDBJ databases">
        <authorList>
            <person name="Palmer J.M."/>
        </authorList>
    </citation>
    <scope>NUCLEOTIDE SEQUENCE</scope>
    <source>
        <strain evidence="12">EPUS1.4</strain>
        <tissue evidence="12">Thallus</tissue>
    </source>
</reference>
<evidence type="ECO:0000256" key="4">
    <source>
        <dbReference type="ARBA" id="ARBA00013039"/>
    </source>
</evidence>
<keyword evidence="6 10" id="KW-0812">Transmembrane</keyword>
<dbReference type="Proteomes" id="UP000606974">
    <property type="component" value="Unassembled WGS sequence"/>
</dbReference>
<evidence type="ECO:0000313" key="12">
    <source>
        <dbReference type="EMBL" id="KAF7508695.1"/>
    </source>
</evidence>
<evidence type="ECO:0000256" key="2">
    <source>
        <dbReference type="ARBA" id="ARBA00004141"/>
    </source>
</evidence>
<evidence type="ECO:0000256" key="6">
    <source>
        <dbReference type="ARBA" id="ARBA00022692"/>
    </source>
</evidence>
<proteinExistence type="inferred from homology"/>
<dbReference type="AlphaFoldDB" id="A0A8H7AGG0"/>
<evidence type="ECO:0000256" key="7">
    <source>
        <dbReference type="ARBA" id="ARBA00022801"/>
    </source>
</evidence>
<evidence type="ECO:0000256" key="1">
    <source>
        <dbReference type="ARBA" id="ARBA00000156"/>
    </source>
</evidence>
<comment type="subcellular location">
    <subcellularLocation>
        <location evidence="2">Membrane</location>
        <topology evidence="2">Multi-pass membrane protein</topology>
    </subcellularLocation>
</comment>
<dbReference type="GO" id="GO:0006508">
    <property type="term" value="P:proteolysis"/>
    <property type="evidence" value="ECO:0007669"/>
    <property type="project" value="UniProtKB-KW"/>
</dbReference>
<dbReference type="InterPro" id="IPR022764">
    <property type="entry name" value="Peptidase_S54_rhomboid_dom"/>
</dbReference>
<keyword evidence="8 10" id="KW-1133">Transmembrane helix</keyword>
<keyword evidence="5 12" id="KW-0645">Protease</keyword>
<comment type="caution">
    <text evidence="12">The sequence shown here is derived from an EMBL/GenBank/DDBJ whole genome shotgun (WGS) entry which is preliminary data.</text>
</comment>
<feature type="transmembrane region" description="Helical" evidence="10">
    <location>
        <begin position="125"/>
        <end position="143"/>
    </location>
</feature>
<dbReference type="PANTHER" id="PTHR43066:SF1">
    <property type="entry name" value="RHOMBOID PROTEIN 2"/>
    <property type="match status" value="1"/>
</dbReference>
<dbReference type="InterPro" id="IPR035952">
    <property type="entry name" value="Rhomboid-like_sf"/>
</dbReference>
<dbReference type="PANTHER" id="PTHR43066">
    <property type="entry name" value="RHOMBOID-RELATED PROTEIN"/>
    <property type="match status" value="1"/>
</dbReference>
<dbReference type="SUPFAM" id="SSF144091">
    <property type="entry name" value="Rhomboid-like"/>
    <property type="match status" value="1"/>
</dbReference>
<keyword evidence="9 10" id="KW-0472">Membrane</keyword>
<protein>
    <recommendedName>
        <fullName evidence="4">rhomboid protease</fullName>
        <ecNumber evidence="4">3.4.21.105</ecNumber>
    </recommendedName>
</protein>
<organism evidence="12 13">
    <name type="scientific">Endocarpon pusillum</name>
    <dbReference type="NCBI Taxonomy" id="364733"/>
    <lineage>
        <taxon>Eukaryota</taxon>
        <taxon>Fungi</taxon>
        <taxon>Dikarya</taxon>
        <taxon>Ascomycota</taxon>
        <taxon>Pezizomycotina</taxon>
        <taxon>Eurotiomycetes</taxon>
        <taxon>Chaetothyriomycetidae</taxon>
        <taxon>Verrucariales</taxon>
        <taxon>Verrucariaceae</taxon>
        <taxon>Endocarpon</taxon>
    </lineage>
</organism>
<dbReference type="GO" id="GO:0016020">
    <property type="term" value="C:membrane"/>
    <property type="evidence" value="ECO:0007669"/>
    <property type="project" value="UniProtKB-SubCell"/>
</dbReference>
<dbReference type="OrthoDB" id="10257275at2759"/>
<evidence type="ECO:0000313" key="13">
    <source>
        <dbReference type="Proteomes" id="UP000606974"/>
    </source>
</evidence>
<evidence type="ECO:0000256" key="10">
    <source>
        <dbReference type="SAM" id="Phobius"/>
    </source>
</evidence>
<keyword evidence="7" id="KW-0378">Hydrolase</keyword>
<evidence type="ECO:0000256" key="3">
    <source>
        <dbReference type="ARBA" id="ARBA00009045"/>
    </source>
</evidence>
<dbReference type="Pfam" id="PF01694">
    <property type="entry name" value="Rhomboid"/>
    <property type="match status" value="1"/>
</dbReference>
<name>A0A8H7AGG0_9EURO</name>
<feature type="transmembrane region" description="Helical" evidence="10">
    <location>
        <begin position="101"/>
        <end position="119"/>
    </location>
</feature>
<accession>A0A8H7AGG0</accession>
<feature type="transmembrane region" description="Helical" evidence="10">
    <location>
        <begin position="155"/>
        <end position="180"/>
    </location>
</feature>
<feature type="transmembrane region" description="Helical" evidence="10">
    <location>
        <begin position="70"/>
        <end position="89"/>
    </location>
</feature>
<comment type="catalytic activity">
    <reaction evidence="1">
        <text>Cleaves type-1 transmembrane domains using a catalytic dyad composed of serine and histidine that are contributed by different transmembrane domains.</text>
        <dbReference type="EC" id="3.4.21.105"/>
    </reaction>
</comment>
<gene>
    <name evidence="12" type="primary">RBD2</name>
    <name evidence="12" type="ORF">GJ744_008942</name>
</gene>
<dbReference type="GO" id="GO:0004252">
    <property type="term" value="F:serine-type endopeptidase activity"/>
    <property type="evidence" value="ECO:0007669"/>
    <property type="project" value="InterPro"/>
</dbReference>
<dbReference type="EC" id="3.4.21.105" evidence="4"/>